<dbReference type="InterPro" id="IPR014748">
    <property type="entry name" value="Enoyl-CoA_hydra_C"/>
</dbReference>
<keyword evidence="12" id="KW-0413">Isomerase</keyword>
<proteinExistence type="inferred from homology"/>
<dbReference type="CDD" id="cd00200">
    <property type="entry name" value="WD40"/>
    <property type="match status" value="1"/>
</dbReference>
<dbReference type="Gene3D" id="3.90.226.10">
    <property type="entry name" value="2-enoyl-CoA Hydratase, Chain A, domain 1"/>
    <property type="match status" value="1"/>
</dbReference>
<dbReference type="PROSITE" id="PS50294">
    <property type="entry name" value="WD_REPEATS_REGION"/>
    <property type="match status" value="3"/>
</dbReference>
<evidence type="ECO:0000256" key="12">
    <source>
        <dbReference type="ARBA" id="ARBA00023235"/>
    </source>
</evidence>
<name>A0A8H7W003_9FUNG</name>
<evidence type="ECO:0000256" key="3">
    <source>
        <dbReference type="ARBA" id="ARBA00005005"/>
    </source>
</evidence>
<dbReference type="InterPro" id="IPR036322">
    <property type="entry name" value="WD40_repeat_dom_sf"/>
</dbReference>
<organism evidence="17 18">
    <name type="scientific">Thamnidium elegans</name>
    <dbReference type="NCBI Taxonomy" id="101142"/>
    <lineage>
        <taxon>Eukaryota</taxon>
        <taxon>Fungi</taxon>
        <taxon>Fungi incertae sedis</taxon>
        <taxon>Mucoromycota</taxon>
        <taxon>Mucoromycotina</taxon>
        <taxon>Mucoromycetes</taxon>
        <taxon>Mucorales</taxon>
        <taxon>Mucorineae</taxon>
        <taxon>Mucoraceae</taxon>
        <taxon>Thamnidium</taxon>
    </lineage>
</organism>
<evidence type="ECO:0000256" key="9">
    <source>
        <dbReference type="ARBA" id="ARBA00022990"/>
    </source>
</evidence>
<dbReference type="EMBL" id="JAEPRE010000004">
    <property type="protein sequence ID" value="KAG2237667.1"/>
    <property type="molecule type" value="Genomic_DNA"/>
</dbReference>
<dbReference type="InterPro" id="IPR018983">
    <property type="entry name" value="U3_snoRNA-assocProt_15_C"/>
</dbReference>
<dbReference type="InterPro" id="IPR029045">
    <property type="entry name" value="ClpP/crotonase-like_dom_sf"/>
</dbReference>
<sequence length="794" mass="88378">KMDYQKTVIKKYAKVATSKKTSETKYWKRFKSPIVIKEFGSVSSIFFSPVAPYDFAVTSSTRVQIYSSKTHQPKKTISRFKDIAYSGSFRQDGKLIVAGDATGLVQMFDGGSRAILRSFRGHALPTQVTQFSTNKSNILSGSDDKTVRIWDIPSGESLNVFEEHEDYVRAGVVSLDNPNLFVSGSYDQTVKLWDMRQSTSVMTMNHGAPVESLLIYPNGGAIISSGGPIIKVWDLLSGGRCMHTLGNHQKTVTSMCFDGSASRLVTGSLDQHVKIYDVQDYKVVHSVKYPAPILSVGLSPDDTHLAAGMANGLLSIRQRQIKSSEKAIKKQKQDYIRGGTYKYFMRGQSNTAAKDDFVVEHTKRQRLKKYDQFMKVFQYANALDEVLKLSIQTPVIVAAVLQELIHRDGLKQAITGRDDVSLEPLMRFLIRNIHHPRFTNLLVDVSEAVIDCYTRVFGQSPLIDDLLSRLTTKVKQEIKLQKDLIETMATLDMLFTKSGGVPPFFFFFFFSSLLNILRKKMTKYQYETLKVEVNEAGVAHVILNRTDRLNAFNDQLVTDVRTAFRDIDTDYDILAVIVSGSGRMFTAGLDLSETSLGSHSGGDPARDTYRLRAHIKQFQDAFTAIELCSKPVIAAVHNGCFGAGVDLITACDIRYCSKDAYFCVKEVDVGLAADVGSLQRLPKVIGNHSLVRELCLTGRNMYAKEALECGFVNKVTESKEEVLAEAFKTAHLIASKSPVAVLGTKHLLNYSRDHSVAEGLAYTVTWNAGMLNTEDIPLSIEAFVTKKPAKYSKL</sequence>
<dbReference type="PANTHER" id="PTHR19924">
    <property type="entry name" value="UTP15 U3 SMALL NUCLEOLAR RNA-ASSOCIATED PROTEIN 15 FAMILY MEMBER"/>
    <property type="match status" value="1"/>
</dbReference>
<dbReference type="GO" id="GO:0006364">
    <property type="term" value="P:rRNA processing"/>
    <property type="evidence" value="ECO:0007669"/>
    <property type="project" value="UniProtKB-KW"/>
</dbReference>
<evidence type="ECO:0000313" key="18">
    <source>
        <dbReference type="Proteomes" id="UP000613177"/>
    </source>
</evidence>
<feature type="repeat" description="WD" evidence="14">
    <location>
        <begin position="245"/>
        <end position="286"/>
    </location>
</feature>
<comment type="similarity">
    <text evidence="4">Belongs to the enoyl-CoA hydratase/isomerase family.</text>
</comment>
<feature type="transmembrane region" description="Helical" evidence="15">
    <location>
        <begin position="500"/>
        <end position="517"/>
    </location>
</feature>
<keyword evidence="10" id="KW-0443">Lipid metabolism</keyword>
<dbReference type="GO" id="GO:0005730">
    <property type="term" value="C:nucleolus"/>
    <property type="evidence" value="ECO:0007669"/>
    <property type="project" value="UniProtKB-SubCell"/>
</dbReference>
<keyword evidence="15" id="KW-0472">Membrane</keyword>
<dbReference type="Pfam" id="PF00378">
    <property type="entry name" value="ECH_1"/>
    <property type="match status" value="1"/>
</dbReference>
<feature type="domain" description="U3 small nucleolar RNA-associated protein 15 C-terminal" evidence="16">
    <location>
        <begin position="351"/>
        <end position="494"/>
    </location>
</feature>
<dbReference type="GO" id="GO:0006631">
    <property type="term" value="P:fatty acid metabolic process"/>
    <property type="evidence" value="ECO:0007669"/>
    <property type="project" value="UniProtKB-KW"/>
</dbReference>
<dbReference type="GO" id="GO:0016853">
    <property type="term" value="F:isomerase activity"/>
    <property type="evidence" value="ECO:0007669"/>
    <property type="project" value="UniProtKB-KW"/>
</dbReference>
<accession>A0A8H7W003</accession>
<dbReference type="Gene3D" id="2.130.10.10">
    <property type="entry name" value="YVTN repeat-like/Quinoprotein amine dehydrogenase"/>
    <property type="match status" value="2"/>
</dbReference>
<dbReference type="GO" id="GO:0005777">
    <property type="term" value="C:peroxisome"/>
    <property type="evidence" value="ECO:0007669"/>
    <property type="project" value="UniProtKB-SubCell"/>
</dbReference>
<dbReference type="Proteomes" id="UP000613177">
    <property type="component" value="Unassembled WGS sequence"/>
</dbReference>
<dbReference type="SMART" id="SM00320">
    <property type="entry name" value="WD40"/>
    <property type="match status" value="7"/>
</dbReference>
<evidence type="ECO:0000256" key="4">
    <source>
        <dbReference type="ARBA" id="ARBA00005254"/>
    </source>
</evidence>
<dbReference type="PROSITE" id="PS00678">
    <property type="entry name" value="WD_REPEATS_1"/>
    <property type="match status" value="1"/>
</dbReference>
<gene>
    <name evidence="17" type="ORF">INT48_004570</name>
</gene>
<dbReference type="Pfam" id="PF09384">
    <property type="entry name" value="UTP15_C"/>
    <property type="match status" value="1"/>
</dbReference>
<evidence type="ECO:0000256" key="1">
    <source>
        <dbReference type="ARBA" id="ARBA00004275"/>
    </source>
</evidence>
<evidence type="ECO:0000256" key="14">
    <source>
        <dbReference type="PROSITE-ProRule" id="PRU00221"/>
    </source>
</evidence>
<feature type="repeat" description="WD" evidence="14">
    <location>
        <begin position="119"/>
        <end position="160"/>
    </location>
</feature>
<evidence type="ECO:0000256" key="15">
    <source>
        <dbReference type="SAM" id="Phobius"/>
    </source>
</evidence>
<evidence type="ECO:0000256" key="5">
    <source>
        <dbReference type="ARBA" id="ARBA00022552"/>
    </source>
</evidence>
<evidence type="ECO:0000313" key="17">
    <source>
        <dbReference type="EMBL" id="KAG2237667.1"/>
    </source>
</evidence>
<dbReference type="InterPro" id="IPR001753">
    <property type="entry name" value="Enoyl-CoA_hydra/iso"/>
</dbReference>
<dbReference type="PANTHER" id="PTHR19924:SF26">
    <property type="entry name" value="U3 SMALL NUCLEOLAR RNA-ASSOCIATED PROTEIN 15 HOMOLOG"/>
    <property type="match status" value="1"/>
</dbReference>
<comment type="subcellular location">
    <subcellularLocation>
        <location evidence="2">Nucleus</location>
        <location evidence="2">Nucleolus</location>
    </subcellularLocation>
    <subcellularLocation>
        <location evidence="1">Peroxisome</location>
    </subcellularLocation>
</comment>
<keyword evidence="11" id="KW-0576">Peroxisome</keyword>
<keyword evidence="8" id="KW-0276">Fatty acid metabolism</keyword>
<evidence type="ECO:0000256" key="7">
    <source>
        <dbReference type="ARBA" id="ARBA00022737"/>
    </source>
</evidence>
<evidence type="ECO:0000256" key="10">
    <source>
        <dbReference type="ARBA" id="ARBA00023098"/>
    </source>
</evidence>
<comment type="caution">
    <text evidence="17">The sequence shown here is derived from an EMBL/GenBank/DDBJ whole genome shotgun (WGS) entry which is preliminary data.</text>
</comment>
<feature type="repeat" description="WD" evidence="14">
    <location>
        <begin position="161"/>
        <end position="203"/>
    </location>
</feature>
<keyword evidence="15" id="KW-1133">Transmembrane helix</keyword>
<evidence type="ECO:0000256" key="2">
    <source>
        <dbReference type="ARBA" id="ARBA00004604"/>
    </source>
</evidence>
<evidence type="ECO:0000259" key="16">
    <source>
        <dbReference type="Pfam" id="PF09384"/>
    </source>
</evidence>
<dbReference type="InterPro" id="IPR001680">
    <property type="entry name" value="WD40_rpt"/>
</dbReference>
<dbReference type="Gene3D" id="1.10.12.10">
    <property type="entry name" value="Lyase 2-enoyl-coa Hydratase, Chain A, domain 2"/>
    <property type="match status" value="1"/>
</dbReference>
<dbReference type="InterPro" id="IPR020472">
    <property type="entry name" value="WD40_PAC1"/>
</dbReference>
<protein>
    <recommendedName>
        <fullName evidence="16">U3 small nucleolar RNA-associated protein 15 C-terminal domain-containing protein</fullName>
    </recommendedName>
</protein>
<dbReference type="InterPro" id="IPR019775">
    <property type="entry name" value="WD40_repeat_CS"/>
</dbReference>
<dbReference type="AlphaFoldDB" id="A0A8H7W003"/>
<dbReference type="PRINTS" id="PR00320">
    <property type="entry name" value="GPROTEINBRPT"/>
</dbReference>
<comment type="pathway">
    <text evidence="3">Lipid metabolism; fatty acid beta-oxidation.</text>
</comment>
<feature type="non-terminal residue" evidence="17">
    <location>
        <position position="794"/>
    </location>
</feature>
<dbReference type="InterPro" id="IPR015943">
    <property type="entry name" value="WD40/YVTN_repeat-like_dom_sf"/>
</dbReference>
<keyword evidence="6 14" id="KW-0853">WD repeat</keyword>
<keyword evidence="9" id="KW-0007">Acetylation</keyword>
<dbReference type="CDD" id="cd06558">
    <property type="entry name" value="crotonase-like"/>
    <property type="match status" value="1"/>
</dbReference>
<dbReference type="PROSITE" id="PS50082">
    <property type="entry name" value="WD_REPEATS_2"/>
    <property type="match status" value="3"/>
</dbReference>
<evidence type="ECO:0000256" key="13">
    <source>
        <dbReference type="ARBA" id="ARBA00023242"/>
    </source>
</evidence>
<keyword evidence="18" id="KW-1185">Reference proteome</keyword>
<keyword evidence="15" id="KW-0812">Transmembrane</keyword>
<reference evidence="17" key="1">
    <citation type="submission" date="2021-01" db="EMBL/GenBank/DDBJ databases">
        <title>Metabolic potential, ecology and presence of endohyphal bacteria is reflected in genomic diversity of Mucoromycotina.</title>
        <authorList>
            <person name="Muszewska A."/>
            <person name="Okrasinska A."/>
            <person name="Steczkiewicz K."/>
            <person name="Drgas O."/>
            <person name="Orlowska M."/>
            <person name="Perlinska-Lenart U."/>
            <person name="Aleksandrzak-Piekarczyk T."/>
            <person name="Szatraj K."/>
            <person name="Zielenkiewicz U."/>
            <person name="Pilsyk S."/>
            <person name="Malc E."/>
            <person name="Mieczkowski P."/>
            <person name="Kruszewska J.S."/>
            <person name="Biernat P."/>
            <person name="Pawlowska J."/>
        </authorList>
    </citation>
    <scope>NUCLEOTIDE SEQUENCE</scope>
    <source>
        <strain evidence="17">WA0000018081</strain>
    </source>
</reference>
<evidence type="ECO:0000256" key="11">
    <source>
        <dbReference type="ARBA" id="ARBA00023140"/>
    </source>
</evidence>
<dbReference type="Pfam" id="PF00400">
    <property type="entry name" value="WD40"/>
    <property type="match status" value="3"/>
</dbReference>
<dbReference type="GO" id="GO:0045943">
    <property type="term" value="P:positive regulation of transcription by RNA polymerase I"/>
    <property type="evidence" value="ECO:0007669"/>
    <property type="project" value="TreeGrafter"/>
</dbReference>
<dbReference type="FunFam" id="3.90.226.10:FF:000024">
    <property type="entry name" value="Delta3,5-delta2,4-dienoyl-CoA isomerase"/>
    <property type="match status" value="1"/>
</dbReference>
<dbReference type="SUPFAM" id="SSF50978">
    <property type="entry name" value="WD40 repeat-like"/>
    <property type="match status" value="1"/>
</dbReference>
<keyword evidence="7" id="KW-0677">Repeat</keyword>
<dbReference type="FunFam" id="1.10.12.10:FF:000004">
    <property type="entry name" value="Delta3,5-delta2,4-dienoyl-CoA isomerase"/>
    <property type="match status" value="1"/>
</dbReference>
<evidence type="ECO:0000256" key="6">
    <source>
        <dbReference type="ARBA" id="ARBA00022574"/>
    </source>
</evidence>
<keyword evidence="13" id="KW-0539">Nucleus</keyword>
<dbReference type="SUPFAM" id="SSF52096">
    <property type="entry name" value="ClpP/crotonase"/>
    <property type="match status" value="1"/>
</dbReference>
<evidence type="ECO:0000256" key="8">
    <source>
        <dbReference type="ARBA" id="ARBA00022832"/>
    </source>
</evidence>
<keyword evidence="5" id="KW-0698">rRNA processing</keyword>